<evidence type="ECO:0000256" key="7">
    <source>
        <dbReference type="ARBA" id="ARBA00034808"/>
    </source>
</evidence>
<dbReference type="AlphaFoldDB" id="A0A5R9A2X5"/>
<evidence type="ECO:0000313" key="11">
    <source>
        <dbReference type="EMBL" id="TLP72890.1"/>
    </source>
</evidence>
<dbReference type="InterPro" id="IPR000212">
    <property type="entry name" value="DNA_helicase_UvrD/REP"/>
</dbReference>
<dbReference type="GO" id="GO:0003677">
    <property type="term" value="F:DNA binding"/>
    <property type="evidence" value="ECO:0007669"/>
    <property type="project" value="InterPro"/>
</dbReference>
<dbReference type="Proteomes" id="UP000306544">
    <property type="component" value="Unassembled WGS sequence"/>
</dbReference>
<comment type="catalytic activity">
    <reaction evidence="6">
        <text>Couples ATP hydrolysis with the unwinding of duplex DNA by translocating in the 3'-5' direction.</text>
        <dbReference type="EC" id="5.6.2.4"/>
    </reaction>
</comment>
<evidence type="ECO:0000256" key="9">
    <source>
        <dbReference type="PROSITE-ProRule" id="PRU00560"/>
    </source>
</evidence>
<dbReference type="SUPFAM" id="SSF52540">
    <property type="entry name" value="P-loop containing nucleoside triphosphate hydrolases"/>
    <property type="match status" value="1"/>
</dbReference>
<evidence type="ECO:0000256" key="5">
    <source>
        <dbReference type="ARBA" id="ARBA00023235"/>
    </source>
</evidence>
<evidence type="ECO:0000256" key="6">
    <source>
        <dbReference type="ARBA" id="ARBA00034617"/>
    </source>
</evidence>
<sequence length="770" mass="85473">MATMVMTKTGLKSISALDQSVQPMVWSFLEKLSDNDESPGLKIKPLKNAADRRVRTGRVNKSYRAVLFRVDHDGQRIYHMVGVWPHDEGNEKALTSTAEEMASSVQLTFNAALGVAEVTGAETHDHAAVEKAFQMGREEGREEALTAAGRRDNPLENFSWTVDTLVEDAGITPRYAEAALQANDQAGLSAVADRMPEVQRLMLLELAMGTGIAEARRNLSLPDDQEVQQLREAEEEQQLTAGARNAPSAFSFIGSTPEEVKKAYNELSMAEWQIFLHPEQRRYVDHRGTGSFRLTGGAGTGKTVILVHRAREMHRRSPDARILLTTYTVALGDSLRHQLKQLDHTLPQVPLGAAGVAVAGIDQVAAKVLDAATAEEKGAAQELIFGPGRNEFRRRVGGPQEVQLWKDAVLTADPQLDQSLTQEAFLGQEYLSVVLARRVKSLEEYVRVPRTGRGTRLSRSQRVELWKIFEQFRTSNLASDRLTFAEVTVLAAAILESRAELGRGHLVDHVLVDEAQDFHAGHWQLLRALAPVRGDDLFIAEDAHQRIYGQKLTLKQFGIEIRGRSRRLKLNYRTTAQNLRFAVSLLEGEKWEALEANADDPDEVTSTLGYTSILTGPEPVIIERETVQEEYVAAAERIQYWQQRGRALEHVAVLARSKRHMQDLAQVLGSQGVPAQVLGRDSAVKEGAVQIRTMHAAKGMEFQCVLLTGVGADHLPARYALKNLPEAEQRDARQRERSLLYVAASRARDELVVTYSGAPSEFMAEASTRR</sequence>
<dbReference type="EC" id="5.6.2.4" evidence="7"/>
<dbReference type="OrthoDB" id="9787585at2"/>
<dbReference type="PROSITE" id="PS51198">
    <property type="entry name" value="UVRD_HELICASE_ATP_BIND"/>
    <property type="match status" value="1"/>
</dbReference>
<evidence type="ECO:0000256" key="4">
    <source>
        <dbReference type="ARBA" id="ARBA00022840"/>
    </source>
</evidence>
<proteinExistence type="predicted"/>
<dbReference type="EMBL" id="VAWA01000018">
    <property type="protein sequence ID" value="TLP72890.1"/>
    <property type="molecule type" value="Genomic_DNA"/>
</dbReference>
<dbReference type="SUPFAM" id="SSF143011">
    <property type="entry name" value="RelE-like"/>
    <property type="match status" value="1"/>
</dbReference>
<dbReference type="PANTHER" id="PTHR11070:SF45">
    <property type="entry name" value="DNA 3'-5' HELICASE"/>
    <property type="match status" value="1"/>
</dbReference>
<evidence type="ECO:0000256" key="3">
    <source>
        <dbReference type="ARBA" id="ARBA00022806"/>
    </source>
</evidence>
<dbReference type="Gene3D" id="3.40.50.300">
    <property type="entry name" value="P-loop containing nucleotide triphosphate hydrolases"/>
    <property type="match status" value="2"/>
</dbReference>
<dbReference type="GO" id="GO:0016887">
    <property type="term" value="F:ATP hydrolysis activity"/>
    <property type="evidence" value="ECO:0007669"/>
    <property type="project" value="RHEA"/>
</dbReference>
<accession>A0A5R9A2X5</accession>
<protein>
    <recommendedName>
        <fullName evidence="7">DNA 3'-5' helicase</fullName>
        <ecNumber evidence="7">5.6.2.4</ecNumber>
    </recommendedName>
</protein>
<dbReference type="InterPro" id="IPR027417">
    <property type="entry name" value="P-loop_NTPase"/>
</dbReference>
<dbReference type="InterPro" id="IPR014017">
    <property type="entry name" value="DNA_helicase_UvrD-like_C"/>
</dbReference>
<gene>
    <name evidence="11" type="ORF">FEF27_11260</name>
</gene>
<dbReference type="InterPro" id="IPR014016">
    <property type="entry name" value="UvrD-like_ATP-bd"/>
</dbReference>
<dbReference type="InterPro" id="IPR035093">
    <property type="entry name" value="RelE/ParE_toxin_dom_sf"/>
</dbReference>
<keyword evidence="1 9" id="KW-0547">Nucleotide-binding</keyword>
<evidence type="ECO:0000256" key="2">
    <source>
        <dbReference type="ARBA" id="ARBA00022801"/>
    </source>
</evidence>
<comment type="caution">
    <text evidence="11">The sequence shown here is derived from an EMBL/GenBank/DDBJ whole genome shotgun (WGS) entry which is preliminary data.</text>
</comment>
<comment type="catalytic activity">
    <reaction evidence="8">
        <text>ATP + H2O = ADP + phosphate + H(+)</text>
        <dbReference type="Rhea" id="RHEA:13065"/>
        <dbReference type="ChEBI" id="CHEBI:15377"/>
        <dbReference type="ChEBI" id="CHEBI:15378"/>
        <dbReference type="ChEBI" id="CHEBI:30616"/>
        <dbReference type="ChEBI" id="CHEBI:43474"/>
        <dbReference type="ChEBI" id="CHEBI:456216"/>
        <dbReference type="EC" id="5.6.2.4"/>
    </reaction>
</comment>
<evidence type="ECO:0000256" key="8">
    <source>
        <dbReference type="ARBA" id="ARBA00048988"/>
    </source>
</evidence>
<dbReference type="Pfam" id="PF00580">
    <property type="entry name" value="UvrD-helicase"/>
    <property type="match status" value="1"/>
</dbReference>
<dbReference type="PANTHER" id="PTHR11070">
    <property type="entry name" value="UVRD / RECB / PCRA DNA HELICASE FAMILY MEMBER"/>
    <property type="match status" value="1"/>
</dbReference>
<name>A0A5R9A2X5_9MICC</name>
<keyword evidence="3 9" id="KW-0347">Helicase</keyword>
<evidence type="ECO:0000313" key="12">
    <source>
        <dbReference type="Proteomes" id="UP000306544"/>
    </source>
</evidence>
<keyword evidence="2 9" id="KW-0378">Hydrolase</keyword>
<dbReference type="GO" id="GO:0043138">
    <property type="term" value="F:3'-5' DNA helicase activity"/>
    <property type="evidence" value="ECO:0007669"/>
    <property type="project" value="UniProtKB-EC"/>
</dbReference>
<keyword evidence="12" id="KW-1185">Reference proteome</keyword>
<organism evidence="11 12">
    <name type="scientific">Nesterenkonia sphaerica</name>
    <dbReference type="NCBI Taxonomy" id="1804988"/>
    <lineage>
        <taxon>Bacteria</taxon>
        <taxon>Bacillati</taxon>
        <taxon>Actinomycetota</taxon>
        <taxon>Actinomycetes</taxon>
        <taxon>Micrococcales</taxon>
        <taxon>Micrococcaceae</taxon>
        <taxon>Nesterenkonia</taxon>
    </lineage>
</organism>
<dbReference type="RefSeq" id="WP_138170992.1">
    <property type="nucleotide sequence ID" value="NZ_VAWA01000018.1"/>
</dbReference>
<evidence type="ECO:0000259" key="10">
    <source>
        <dbReference type="PROSITE" id="PS51198"/>
    </source>
</evidence>
<dbReference type="GO" id="GO:0005829">
    <property type="term" value="C:cytosol"/>
    <property type="evidence" value="ECO:0007669"/>
    <property type="project" value="TreeGrafter"/>
</dbReference>
<keyword evidence="5" id="KW-0413">Isomerase</keyword>
<feature type="domain" description="UvrD-like helicase ATP-binding" evidence="10">
    <location>
        <begin position="275"/>
        <end position="582"/>
    </location>
</feature>
<feature type="binding site" evidence="9">
    <location>
        <begin position="296"/>
        <end position="303"/>
    </location>
    <ligand>
        <name>ATP</name>
        <dbReference type="ChEBI" id="CHEBI:30616"/>
    </ligand>
</feature>
<reference evidence="11 12" key="1">
    <citation type="submission" date="2019-05" db="EMBL/GenBank/DDBJ databases">
        <title>Nesterenkonia sp. GY239, isolated from the Southern Atlantic Ocean.</title>
        <authorList>
            <person name="Zhang G."/>
        </authorList>
    </citation>
    <scope>NUCLEOTIDE SEQUENCE [LARGE SCALE GENOMIC DNA]</scope>
    <source>
        <strain evidence="11 12">GY239</strain>
    </source>
</reference>
<keyword evidence="4 9" id="KW-0067">ATP-binding</keyword>
<evidence type="ECO:0000256" key="1">
    <source>
        <dbReference type="ARBA" id="ARBA00022741"/>
    </source>
</evidence>
<dbReference type="GO" id="GO:0000725">
    <property type="term" value="P:recombinational repair"/>
    <property type="evidence" value="ECO:0007669"/>
    <property type="project" value="TreeGrafter"/>
</dbReference>
<dbReference type="GO" id="GO:0005524">
    <property type="term" value="F:ATP binding"/>
    <property type="evidence" value="ECO:0007669"/>
    <property type="project" value="UniProtKB-UniRule"/>
</dbReference>
<dbReference type="Pfam" id="PF13361">
    <property type="entry name" value="UvrD_C"/>
    <property type="match status" value="2"/>
</dbReference>